<protein>
    <submittedName>
        <fullName evidence="2">Uncharacterized protein</fullName>
    </submittedName>
</protein>
<organism evidence="2 3">
    <name type="scientific">Thalassotalea litorea</name>
    <dbReference type="NCBI Taxonomy" id="2020715"/>
    <lineage>
        <taxon>Bacteria</taxon>
        <taxon>Pseudomonadati</taxon>
        <taxon>Pseudomonadota</taxon>
        <taxon>Gammaproteobacteria</taxon>
        <taxon>Alteromonadales</taxon>
        <taxon>Colwelliaceae</taxon>
        <taxon>Thalassotalea</taxon>
    </lineage>
</organism>
<accession>A0A5R9ILK9</accession>
<feature type="transmembrane region" description="Helical" evidence="1">
    <location>
        <begin position="7"/>
        <end position="29"/>
    </location>
</feature>
<sequence>MFINITIVFAWLPSLVLLATIGISLINFLTGSFSEQQLDAAIHSPLQVGLLIIWIASVVLSFWSMCSVCFGLNMGFVWRMLALLIGTLAYLVPLAFFLPLLASYSLQALLTIVLSLLALAALIHLIHAYLHLRLILSDTKAKVESGK</sequence>
<proteinExistence type="predicted"/>
<feature type="transmembrane region" description="Helical" evidence="1">
    <location>
        <begin position="49"/>
        <end position="73"/>
    </location>
</feature>
<evidence type="ECO:0000313" key="3">
    <source>
        <dbReference type="Proteomes" id="UP000307790"/>
    </source>
</evidence>
<dbReference type="RefSeq" id="WP_138320379.1">
    <property type="nucleotide sequence ID" value="NZ_VCBC01000012.1"/>
</dbReference>
<name>A0A5R9ILK9_9GAMM</name>
<keyword evidence="3" id="KW-1185">Reference proteome</keyword>
<evidence type="ECO:0000256" key="1">
    <source>
        <dbReference type="SAM" id="Phobius"/>
    </source>
</evidence>
<dbReference type="Proteomes" id="UP000307790">
    <property type="component" value="Unassembled WGS sequence"/>
</dbReference>
<feature type="transmembrane region" description="Helical" evidence="1">
    <location>
        <begin position="80"/>
        <end position="102"/>
    </location>
</feature>
<keyword evidence="1" id="KW-1133">Transmembrane helix</keyword>
<dbReference type="OrthoDB" id="9864645at2"/>
<keyword evidence="1" id="KW-0812">Transmembrane</keyword>
<keyword evidence="1" id="KW-0472">Membrane</keyword>
<feature type="transmembrane region" description="Helical" evidence="1">
    <location>
        <begin position="108"/>
        <end position="130"/>
    </location>
</feature>
<comment type="caution">
    <text evidence="2">The sequence shown here is derived from an EMBL/GenBank/DDBJ whole genome shotgun (WGS) entry which is preliminary data.</text>
</comment>
<reference evidence="2 3" key="1">
    <citation type="submission" date="2019-05" db="EMBL/GenBank/DDBJ databases">
        <title>Genome sequences of Thalassotalea litorea 1K03283.</title>
        <authorList>
            <person name="Zhang D."/>
        </authorList>
    </citation>
    <scope>NUCLEOTIDE SEQUENCE [LARGE SCALE GENOMIC DNA]</scope>
    <source>
        <strain evidence="2 3">MCCC 1K03283</strain>
    </source>
</reference>
<dbReference type="AlphaFoldDB" id="A0A5R9ILK9"/>
<dbReference type="EMBL" id="VCBC01000012">
    <property type="protein sequence ID" value="TLU64096.1"/>
    <property type="molecule type" value="Genomic_DNA"/>
</dbReference>
<evidence type="ECO:0000313" key="2">
    <source>
        <dbReference type="EMBL" id="TLU64096.1"/>
    </source>
</evidence>
<gene>
    <name evidence="2" type="ORF">FE810_12345</name>
</gene>